<dbReference type="Proteomes" id="UP000079169">
    <property type="component" value="Unplaced"/>
</dbReference>
<proteinExistence type="predicted"/>
<gene>
    <name evidence="4" type="primary">LOC103515795</name>
</gene>
<feature type="chain" id="PRO_5010266278" evidence="2">
    <location>
        <begin position="20"/>
        <end position="422"/>
    </location>
</feature>
<feature type="region of interest" description="Disordered" evidence="1">
    <location>
        <begin position="143"/>
        <end position="176"/>
    </location>
</feature>
<evidence type="ECO:0000256" key="1">
    <source>
        <dbReference type="SAM" id="MobiDB-lite"/>
    </source>
</evidence>
<protein>
    <submittedName>
        <fullName evidence="4">Uncharacterized protein LOC103515795 isoform X1</fullName>
    </submittedName>
</protein>
<keyword evidence="3" id="KW-1185">Reference proteome</keyword>
<feature type="compositionally biased region" description="Polar residues" evidence="1">
    <location>
        <begin position="394"/>
        <end position="404"/>
    </location>
</feature>
<dbReference type="KEGG" id="dci:103515795"/>
<evidence type="ECO:0000256" key="2">
    <source>
        <dbReference type="SAM" id="SignalP"/>
    </source>
</evidence>
<keyword evidence="2" id="KW-0732">Signal</keyword>
<evidence type="ECO:0000313" key="4">
    <source>
        <dbReference type="RefSeq" id="XP_008478960.1"/>
    </source>
</evidence>
<feature type="signal peptide" evidence="2">
    <location>
        <begin position="1"/>
        <end position="19"/>
    </location>
</feature>
<feature type="region of interest" description="Disordered" evidence="1">
    <location>
        <begin position="94"/>
        <end position="122"/>
    </location>
</feature>
<sequence>MNVWVSSVVLLCIVLQVTCCSTPRYTENLDDTLSKSLIELFDAKYKNKVPKVSKYVVNTYDQNPKYKSGRKGSRKKTLTVIKESYILNENAPKRGRRTKTTTVHTGVSEDPTTKSRRKYSRKKPRLTVNETLRVTNESYILNENAPKRGRPRKTTTVHTGLSEDPTTKSRRKYSRKKPRLTVNETLTVAKESSVLNENGPRIPHDLSLATTLSHLTPTFKRKRRTRSPKSTTTTRFRKYALTEEELRWAHPNLAVRLFTTSTTLSPLTSTFQTKRRRRSPKIKKTALTDEESLRWTSPYQSSISEHRSMSSSRFSSKSPRQMELPLDFSQSRLVDPSKTKHIHTGTYSKTNHAGLTVGPGDEPHHNTASAVDIGTHLKQREAHNGTHVLMNTARSKGTNDTIGRTTTKDSSTTKHKVSRKTT</sequence>
<dbReference type="RefSeq" id="XP_008478960.1">
    <property type="nucleotide sequence ID" value="XM_008480738.3"/>
</dbReference>
<feature type="region of interest" description="Disordered" evidence="1">
    <location>
        <begin position="394"/>
        <end position="422"/>
    </location>
</feature>
<evidence type="ECO:0000313" key="3">
    <source>
        <dbReference type="Proteomes" id="UP000079169"/>
    </source>
</evidence>
<dbReference type="GeneID" id="103515795"/>
<name>A0A1S3DC48_DIACI</name>
<accession>A0A1S3DC48</accession>
<feature type="compositionally biased region" description="Basic residues" evidence="1">
    <location>
        <begin position="413"/>
        <end position="422"/>
    </location>
</feature>
<organism evidence="3 4">
    <name type="scientific">Diaphorina citri</name>
    <name type="common">Asian citrus psyllid</name>
    <dbReference type="NCBI Taxonomy" id="121845"/>
    <lineage>
        <taxon>Eukaryota</taxon>
        <taxon>Metazoa</taxon>
        <taxon>Ecdysozoa</taxon>
        <taxon>Arthropoda</taxon>
        <taxon>Hexapoda</taxon>
        <taxon>Insecta</taxon>
        <taxon>Pterygota</taxon>
        <taxon>Neoptera</taxon>
        <taxon>Paraneoptera</taxon>
        <taxon>Hemiptera</taxon>
        <taxon>Sternorrhyncha</taxon>
        <taxon>Psylloidea</taxon>
        <taxon>Psyllidae</taxon>
        <taxon>Diaphorininae</taxon>
        <taxon>Diaphorina</taxon>
    </lineage>
</organism>
<reference evidence="4" key="1">
    <citation type="submission" date="2025-08" db="UniProtKB">
        <authorList>
            <consortium name="RefSeq"/>
        </authorList>
    </citation>
    <scope>IDENTIFICATION</scope>
</reference>
<dbReference type="AlphaFoldDB" id="A0A1S3DC48"/>
<dbReference type="PaxDb" id="121845-A0A1S3DC48"/>